<keyword evidence="3" id="KW-1185">Reference proteome</keyword>
<protein>
    <submittedName>
        <fullName evidence="2">Positive regulator of sigma(E) rsec/mucc</fullName>
    </submittedName>
</protein>
<organism evidence="2 3">
    <name type="scientific">Desulfoluna butyratoxydans</name>
    <dbReference type="NCBI Taxonomy" id="231438"/>
    <lineage>
        <taxon>Bacteria</taxon>
        <taxon>Pseudomonadati</taxon>
        <taxon>Thermodesulfobacteriota</taxon>
        <taxon>Desulfobacteria</taxon>
        <taxon>Desulfobacterales</taxon>
        <taxon>Desulfolunaceae</taxon>
        <taxon>Desulfoluna</taxon>
    </lineage>
</organism>
<dbReference type="Proteomes" id="UP000507962">
    <property type="component" value="Unassembled WGS sequence"/>
</dbReference>
<dbReference type="Pfam" id="PF04246">
    <property type="entry name" value="RseC_MucC"/>
    <property type="match status" value="1"/>
</dbReference>
<evidence type="ECO:0000313" key="2">
    <source>
        <dbReference type="EMBL" id="VFQ44012.1"/>
    </source>
</evidence>
<reference evidence="2 3" key="1">
    <citation type="submission" date="2019-03" db="EMBL/GenBank/DDBJ databases">
        <authorList>
            <person name="Nijsse B."/>
        </authorList>
    </citation>
    <scope>NUCLEOTIDE SEQUENCE [LARGE SCALE GENOMIC DNA]</scope>
    <source>
        <strain evidence="2">Desulfoluna butyratoxydans MSL71</strain>
    </source>
</reference>
<dbReference type="InterPro" id="IPR026268">
    <property type="entry name" value="RseC"/>
</dbReference>
<sequence>MRQEEGIVIKTASHGRAWVETVRTSACEGCASKGSCHASGKSMEVCAINDAGAHIGDRVLVSIGTGTLIKMSLLAYIFPVFALMAGAAAGNTLGPAHGMNPSLAAGIGGFGALAVSFVIIRFFEGKIARGDSYTPRITRILPGAPLA</sequence>
<evidence type="ECO:0000256" key="1">
    <source>
        <dbReference type="SAM" id="Phobius"/>
    </source>
</evidence>
<dbReference type="PANTHER" id="PTHR35867:SF1">
    <property type="entry name" value="PROTEIN RSEC"/>
    <property type="match status" value="1"/>
</dbReference>
<dbReference type="PANTHER" id="PTHR35867">
    <property type="entry name" value="PROTEIN RSEC"/>
    <property type="match status" value="1"/>
</dbReference>
<evidence type="ECO:0000313" key="3">
    <source>
        <dbReference type="Proteomes" id="UP000507962"/>
    </source>
</evidence>
<dbReference type="PIRSF" id="PIRSF004923">
    <property type="entry name" value="RseC"/>
    <property type="match status" value="1"/>
</dbReference>
<keyword evidence="1" id="KW-0812">Transmembrane</keyword>
<dbReference type="RefSeq" id="WP_180138684.1">
    <property type="nucleotide sequence ID" value="NZ_CAADHO010000002.1"/>
</dbReference>
<proteinExistence type="predicted"/>
<gene>
    <name evidence="2" type="ORF">MSL71_16560</name>
</gene>
<feature type="transmembrane region" description="Helical" evidence="1">
    <location>
        <begin position="102"/>
        <end position="123"/>
    </location>
</feature>
<dbReference type="AlphaFoldDB" id="A0A4U8YQI0"/>
<name>A0A4U8YQI0_9BACT</name>
<dbReference type="InterPro" id="IPR007359">
    <property type="entry name" value="SigmaE_reg_RseC_MucC"/>
</dbReference>
<dbReference type="EMBL" id="CAADHO010000002">
    <property type="protein sequence ID" value="VFQ44012.1"/>
    <property type="molecule type" value="Genomic_DNA"/>
</dbReference>
<accession>A0A4U8YQI0</accession>
<keyword evidence="1" id="KW-1133">Transmembrane helix</keyword>
<keyword evidence="1" id="KW-0472">Membrane</keyword>